<evidence type="ECO:0000313" key="1">
    <source>
        <dbReference type="EMBL" id="KPJ09978.1"/>
    </source>
</evidence>
<organism evidence="1 2">
    <name type="scientific">Papilio machaon</name>
    <name type="common">Old World swallowtail butterfly</name>
    <dbReference type="NCBI Taxonomy" id="76193"/>
    <lineage>
        <taxon>Eukaryota</taxon>
        <taxon>Metazoa</taxon>
        <taxon>Ecdysozoa</taxon>
        <taxon>Arthropoda</taxon>
        <taxon>Hexapoda</taxon>
        <taxon>Insecta</taxon>
        <taxon>Pterygota</taxon>
        <taxon>Neoptera</taxon>
        <taxon>Endopterygota</taxon>
        <taxon>Lepidoptera</taxon>
        <taxon>Glossata</taxon>
        <taxon>Ditrysia</taxon>
        <taxon>Papilionoidea</taxon>
        <taxon>Papilionidae</taxon>
        <taxon>Papilioninae</taxon>
        <taxon>Papilio</taxon>
    </lineage>
</organism>
<sequence length="87" mass="10371">MDRERQNYVDQYNVENCTDSSELLVYKLCASDGHRRVLAQVYFANNFKFGLLYMKFHHKNPYLRLKTIICIDRALSYFSNITITHTN</sequence>
<keyword evidence="2" id="KW-1185">Reference proteome</keyword>
<dbReference type="EMBL" id="KQ461033">
    <property type="protein sequence ID" value="KPJ09978.1"/>
    <property type="molecule type" value="Genomic_DNA"/>
</dbReference>
<dbReference type="InParanoid" id="A0A0N0PB51"/>
<dbReference type="Proteomes" id="UP000053240">
    <property type="component" value="Unassembled WGS sequence"/>
</dbReference>
<accession>A0A0N0PB51</accession>
<gene>
    <name evidence="1" type="ORF">RR48_05841</name>
</gene>
<proteinExistence type="predicted"/>
<dbReference type="AlphaFoldDB" id="A0A0N0PB51"/>
<name>A0A0N0PB51_PAPMA</name>
<evidence type="ECO:0000313" key="2">
    <source>
        <dbReference type="Proteomes" id="UP000053240"/>
    </source>
</evidence>
<protein>
    <submittedName>
        <fullName evidence="1">Uncharacterized protein</fullName>
    </submittedName>
</protein>
<reference evidence="1 2" key="1">
    <citation type="journal article" date="2015" name="Nat. Commun.">
        <title>Outbred genome sequencing and CRISPR/Cas9 gene editing in butterflies.</title>
        <authorList>
            <person name="Li X."/>
            <person name="Fan D."/>
            <person name="Zhang W."/>
            <person name="Liu G."/>
            <person name="Zhang L."/>
            <person name="Zhao L."/>
            <person name="Fang X."/>
            <person name="Chen L."/>
            <person name="Dong Y."/>
            <person name="Chen Y."/>
            <person name="Ding Y."/>
            <person name="Zhao R."/>
            <person name="Feng M."/>
            <person name="Zhu Y."/>
            <person name="Feng Y."/>
            <person name="Jiang X."/>
            <person name="Zhu D."/>
            <person name="Xiang H."/>
            <person name="Feng X."/>
            <person name="Li S."/>
            <person name="Wang J."/>
            <person name="Zhang G."/>
            <person name="Kronforst M.R."/>
            <person name="Wang W."/>
        </authorList>
    </citation>
    <scope>NUCLEOTIDE SEQUENCE [LARGE SCALE GENOMIC DNA]</scope>
    <source>
        <strain evidence="1">Ya'a_city_454_Pm</strain>
        <tissue evidence="1">Whole body</tissue>
    </source>
</reference>